<dbReference type="InterPro" id="IPR050276">
    <property type="entry name" value="MshD_Acetyltransferase"/>
</dbReference>
<proteinExistence type="predicted"/>
<name>A0ABS5KIK4_9ACTN</name>
<dbReference type="Proteomes" id="UP000730482">
    <property type="component" value="Unassembled WGS sequence"/>
</dbReference>
<dbReference type="InterPro" id="IPR000182">
    <property type="entry name" value="GNAT_dom"/>
</dbReference>
<gene>
    <name evidence="2" type="ORF">KGQ19_03640</name>
</gene>
<protein>
    <submittedName>
        <fullName evidence="2">GNAT family N-acetyltransferase</fullName>
    </submittedName>
</protein>
<dbReference type="RefSeq" id="WP_212007610.1">
    <property type="nucleotide sequence ID" value="NZ_JAAFYZ010000008.1"/>
</dbReference>
<reference evidence="2 3" key="1">
    <citation type="submission" date="2020-02" db="EMBL/GenBank/DDBJ databases">
        <title>Acidophilic actinobacteria isolated from forest soil.</title>
        <authorList>
            <person name="Golinska P."/>
        </authorList>
    </citation>
    <scope>NUCLEOTIDE SEQUENCE [LARGE SCALE GENOMIC DNA]</scope>
    <source>
        <strain evidence="2 3">NL8</strain>
    </source>
</reference>
<comment type="caution">
    <text evidence="2">The sequence shown here is derived from an EMBL/GenBank/DDBJ whole genome shotgun (WGS) entry which is preliminary data.</text>
</comment>
<keyword evidence="3" id="KW-1185">Reference proteome</keyword>
<evidence type="ECO:0000259" key="1">
    <source>
        <dbReference type="PROSITE" id="PS51186"/>
    </source>
</evidence>
<feature type="domain" description="N-acetyltransferase" evidence="1">
    <location>
        <begin position="4"/>
        <end position="157"/>
    </location>
</feature>
<evidence type="ECO:0000313" key="2">
    <source>
        <dbReference type="EMBL" id="MBS2545953.1"/>
    </source>
</evidence>
<dbReference type="Pfam" id="PF00583">
    <property type="entry name" value="Acetyltransf_1"/>
    <property type="match status" value="1"/>
</dbReference>
<dbReference type="Gene3D" id="3.40.630.30">
    <property type="match status" value="1"/>
</dbReference>
<dbReference type="EMBL" id="JAAFYZ010000008">
    <property type="protein sequence ID" value="MBS2545953.1"/>
    <property type="molecule type" value="Genomic_DNA"/>
</dbReference>
<dbReference type="PROSITE" id="PS51186">
    <property type="entry name" value="GNAT"/>
    <property type="match status" value="1"/>
</dbReference>
<dbReference type="SUPFAM" id="SSF55729">
    <property type="entry name" value="Acyl-CoA N-acyltransferases (Nat)"/>
    <property type="match status" value="1"/>
</dbReference>
<sequence>MTDIEIRPATLDDLDGLTQDSADLFAEDGVTRDRLRDPEWPRDDIRTRCAGLIAAPDALVLVAVEDDTVIGHVIGTFSPASSMWTAARAELVSTHVAVPYRGQGIGGRLVEDFIAWGRERGAVRLHVSAYTANDSAIRFYQRYGFVPLSIELALDVD</sequence>
<accession>A0ABS5KIK4</accession>
<dbReference type="PANTHER" id="PTHR43617">
    <property type="entry name" value="L-AMINO ACID N-ACETYLTRANSFERASE"/>
    <property type="match status" value="1"/>
</dbReference>
<dbReference type="CDD" id="cd04301">
    <property type="entry name" value="NAT_SF"/>
    <property type="match status" value="1"/>
</dbReference>
<organism evidence="2 3">
    <name type="scientific">Catenulispora pinistramenti</name>
    <dbReference type="NCBI Taxonomy" id="2705254"/>
    <lineage>
        <taxon>Bacteria</taxon>
        <taxon>Bacillati</taxon>
        <taxon>Actinomycetota</taxon>
        <taxon>Actinomycetes</taxon>
        <taxon>Catenulisporales</taxon>
        <taxon>Catenulisporaceae</taxon>
        <taxon>Catenulispora</taxon>
    </lineage>
</organism>
<evidence type="ECO:0000313" key="3">
    <source>
        <dbReference type="Proteomes" id="UP000730482"/>
    </source>
</evidence>
<dbReference type="InterPro" id="IPR016181">
    <property type="entry name" value="Acyl_CoA_acyltransferase"/>
</dbReference>